<evidence type="ECO:0000256" key="1">
    <source>
        <dbReference type="SAM" id="Phobius"/>
    </source>
</evidence>
<organism evidence="2 3">
    <name type="scientific">Sneathia sanguinegens</name>
    <dbReference type="NCBI Taxonomy" id="40543"/>
    <lineage>
        <taxon>Bacteria</taxon>
        <taxon>Fusobacteriati</taxon>
        <taxon>Fusobacteriota</taxon>
        <taxon>Fusobacteriia</taxon>
        <taxon>Fusobacteriales</taxon>
        <taxon>Leptotrichiaceae</taxon>
        <taxon>Sneathia</taxon>
    </lineage>
</organism>
<dbReference type="PANTHER" id="PTHR34289:SF8">
    <property type="entry name" value="DUF819 DOMAIN-CONTAINING PROTEIN"/>
    <property type="match status" value="1"/>
</dbReference>
<protein>
    <submittedName>
        <fullName evidence="2">DUF819 family protein</fullName>
    </submittedName>
</protein>
<keyword evidence="3" id="KW-1185">Reference proteome</keyword>
<feature type="transmembrane region" description="Helical" evidence="1">
    <location>
        <begin position="36"/>
        <end position="53"/>
    </location>
</feature>
<dbReference type="Proteomes" id="UP001225134">
    <property type="component" value="Unassembled WGS sequence"/>
</dbReference>
<proteinExistence type="predicted"/>
<reference evidence="2 3" key="1">
    <citation type="submission" date="2023-06" db="EMBL/GenBank/DDBJ databases">
        <title>Antibody response to the Sneathia vaginalis cytopathogenic toxin A during pregnancy.</title>
        <authorList>
            <person name="Mccoy Z.T."/>
            <person name="Serrano M.G."/>
            <person name="Spaine K."/>
            <person name="Edwards D.J."/>
            <person name="Buck G.A."/>
            <person name="Jefferson K."/>
        </authorList>
    </citation>
    <scope>NUCLEOTIDE SEQUENCE [LARGE SCALE GENOMIC DNA]</scope>
    <source>
        <strain evidence="2 3">CCUG 42621</strain>
    </source>
</reference>
<dbReference type="Pfam" id="PF05684">
    <property type="entry name" value="DUF819"/>
    <property type="match status" value="1"/>
</dbReference>
<feature type="transmembrane region" description="Helical" evidence="1">
    <location>
        <begin position="301"/>
        <end position="320"/>
    </location>
</feature>
<name>A0ABT7HLS2_9FUSO</name>
<feature type="transmembrane region" description="Helical" evidence="1">
    <location>
        <begin position="246"/>
        <end position="264"/>
    </location>
</feature>
<feature type="transmembrane region" description="Helical" evidence="1">
    <location>
        <begin position="151"/>
        <end position="176"/>
    </location>
</feature>
<feature type="transmembrane region" description="Helical" evidence="1">
    <location>
        <begin position="356"/>
        <end position="380"/>
    </location>
</feature>
<feature type="transmembrane region" description="Helical" evidence="1">
    <location>
        <begin position="209"/>
        <end position="226"/>
    </location>
</feature>
<feature type="transmembrane region" description="Helical" evidence="1">
    <location>
        <begin position="276"/>
        <end position="295"/>
    </location>
</feature>
<feature type="transmembrane region" description="Helical" evidence="1">
    <location>
        <begin position="6"/>
        <end position="24"/>
    </location>
</feature>
<comment type="caution">
    <text evidence="2">The sequence shown here is derived from an EMBL/GenBank/DDBJ whole genome shotgun (WGS) entry which is preliminary data.</text>
</comment>
<keyword evidence="1" id="KW-0472">Membrane</keyword>
<evidence type="ECO:0000313" key="2">
    <source>
        <dbReference type="EMBL" id="MDK9580680.1"/>
    </source>
</evidence>
<keyword evidence="1" id="KW-0812">Transmembrane</keyword>
<keyword evidence="1" id="KW-1133">Transmembrane helix</keyword>
<dbReference type="RefSeq" id="WP_285152955.1">
    <property type="nucleotide sequence ID" value="NZ_JASSPP010000005.1"/>
</dbReference>
<dbReference type="InterPro" id="IPR008537">
    <property type="entry name" value="DUF819"/>
</dbReference>
<gene>
    <name evidence="2" type="ORF">QQA45_04025</name>
</gene>
<accession>A0ABT7HLS2</accession>
<dbReference type="EMBL" id="JASSPP010000005">
    <property type="protein sequence ID" value="MDK9580680.1"/>
    <property type="molecule type" value="Genomic_DNA"/>
</dbReference>
<evidence type="ECO:0000313" key="3">
    <source>
        <dbReference type="Proteomes" id="UP001225134"/>
    </source>
</evidence>
<sequence length="383" mass="42338">MISGTDTWTIWAILLFITAVSIYLERTYTIASKISGAIIALVFALALSNFGLIPTESQVYDIVWEYIVPLSIPLLLFKCDLVQIYKQSQRLIIIFLLSSVGTIIGTFIAYSLLHKYIPELNHIAGAMSASYIGGGVNFVAVSTSFKINPKLISATIVSDNLLMVLYFLTLITIPNLKFFKKNFKREYQDNIEIDLNSENTKSLLGLKDLAISFAITAIIVTISFKLSKCILGNFKGDIALFLGNKYLLLTTISVLFSTIFSKYFSKISGTQEIGTFLIYIFFVVIGIPASISSIIKNSPLLLVFCFIIVVINMIVTLIFAKIFKFTLEEAILVSNANIGGPTTAVAMAMSKGWKKYIAPIMLVGTLGYVIGNYIGLYLGYHLI</sequence>
<feature type="transmembrane region" description="Helical" evidence="1">
    <location>
        <begin position="91"/>
        <end position="113"/>
    </location>
</feature>
<dbReference type="PANTHER" id="PTHR34289">
    <property type="entry name" value="PROTEIN, PUTATIVE (DUF819)-RELATED"/>
    <property type="match status" value="1"/>
</dbReference>